<dbReference type="InterPro" id="IPR011701">
    <property type="entry name" value="MFS"/>
</dbReference>
<feature type="transmembrane region" description="Helical" evidence="5">
    <location>
        <begin position="310"/>
        <end position="330"/>
    </location>
</feature>
<feature type="transmembrane region" description="Helical" evidence="5">
    <location>
        <begin position="284"/>
        <end position="304"/>
    </location>
</feature>
<dbReference type="PANTHER" id="PTHR23514">
    <property type="entry name" value="BYPASS OF STOP CODON PROTEIN 6"/>
    <property type="match status" value="1"/>
</dbReference>
<evidence type="ECO:0000256" key="3">
    <source>
        <dbReference type="ARBA" id="ARBA00022989"/>
    </source>
</evidence>
<dbReference type="SUPFAM" id="SSF103473">
    <property type="entry name" value="MFS general substrate transporter"/>
    <property type="match status" value="1"/>
</dbReference>
<keyword evidence="3 5" id="KW-1133">Transmembrane helix</keyword>
<dbReference type="GO" id="GO:0005886">
    <property type="term" value="C:plasma membrane"/>
    <property type="evidence" value="ECO:0007669"/>
    <property type="project" value="UniProtKB-SubCell"/>
</dbReference>
<evidence type="ECO:0000256" key="5">
    <source>
        <dbReference type="SAM" id="Phobius"/>
    </source>
</evidence>
<keyword evidence="8" id="KW-1185">Reference proteome</keyword>
<comment type="caution">
    <text evidence="7">The sequence shown here is derived from an EMBL/GenBank/DDBJ whole genome shotgun (WGS) entry which is preliminary data.</text>
</comment>
<dbReference type="Pfam" id="PF07690">
    <property type="entry name" value="MFS_1"/>
    <property type="match status" value="1"/>
</dbReference>
<feature type="transmembrane region" description="Helical" evidence="5">
    <location>
        <begin position="369"/>
        <end position="387"/>
    </location>
</feature>
<sequence length="408" mass="42021">MAERGQSAAKRRARAGISLFFFTNGAIFAGILPRFPEVKSALGLTNTEFGVLAIVSAVGSMCSANLPAYFIRKMGALSSSLWWTVALVAAIGFAGVSVELKSPVFFGACLFIAGASDAIVDMAQNRHAMRIQAAYGRTVINSLHALWSAGCIVGGLLGTGLAALGVPLWIHTLGASLALLCVAVAAVRLSELPDDADPQRARAEHAHGGFLGARFLTLVPLALIGIAGIQIEIVGNDWSANFFAGPVGWKAADAGIAYVIMVAAQFVGRILGDPMVDRWGRVPVARAGFLLSAIGFAAAAAAPVAVVSLAAFALAGFGSATIVPAVYAAADAAPGFREGSALTFVGWFMRAGNLATSPLIGVIADGWGLRFGILLPLALGAVAHVYMNRLDYGDAPDVAVAKALETSR</sequence>
<feature type="transmembrane region" description="Helical" evidence="5">
    <location>
        <begin position="342"/>
        <end position="363"/>
    </location>
</feature>
<accession>A0A179B3W5</accession>
<dbReference type="EMBL" id="LVZK01000001">
    <property type="protein sequence ID" value="OAP86397.1"/>
    <property type="molecule type" value="Genomic_DNA"/>
</dbReference>
<feature type="transmembrane region" description="Helical" evidence="5">
    <location>
        <begin position="12"/>
        <end position="31"/>
    </location>
</feature>
<evidence type="ECO:0000313" key="8">
    <source>
        <dbReference type="Proteomes" id="UP000078368"/>
    </source>
</evidence>
<evidence type="ECO:0000256" key="1">
    <source>
        <dbReference type="ARBA" id="ARBA00004651"/>
    </source>
</evidence>
<dbReference type="InterPro" id="IPR051788">
    <property type="entry name" value="MFS_Transporter"/>
</dbReference>
<feature type="transmembrane region" description="Helical" evidence="5">
    <location>
        <begin position="104"/>
        <end position="123"/>
    </location>
</feature>
<feature type="transmembrane region" description="Helical" evidence="5">
    <location>
        <begin position="251"/>
        <end position="272"/>
    </location>
</feature>
<feature type="domain" description="Major facilitator superfamily (MFS) profile" evidence="6">
    <location>
        <begin position="201"/>
        <end position="408"/>
    </location>
</feature>
<evidence type="ECO:0000259" key="6">
    <source>
        <dbReference type="PROSITE" id="PS50850"/>
    </source>
</evidence>
<comment type="subcellular location">
    <subcellularLocation>
        <location evidence="1">Cell membrane</location>
        <topology evidence="1">Multi-pass membrane protein</topology>
    </subcellularLocation>
</comment>
<feature type="transmembrane region" description="Helical" evidence="5">
    <location>
        <begin position="211"/>
        <end position="231"/>
    </location>
</feature>
<dbReference type="CDD" id="cd17393">
    <property type="entry name" value="MFS_MosC_like"/>
    <property type="match status" value="1"/>
</dbReference>
<dbReference type="PROSITE" id="PS50850">
    <property type="entry name" value="MFS"/>
    <property type="match status" value="1"/>
</dbReference>
<proteinExistence type="predicted"/>
<dbReference type="Proteomes" id="UP000078368">
    <property type="component" value="Unassembled WGS sequence"/>
</dbReference>
<name>A0A179B3W5_9ACTO</name>
<evidence type="ECO:0000256" key="4">
    <source>
        <dbReference type="ARBA" id="ARBA00023136"/>
    </source>
</evidence>
<dbReference type="Gene3D" id="1.20.1250.20">
    <property type="entry name" value="MFS general substrate transporter like domains"/>
    <property type="match status" value="2"/>
</dbReference>
<feature type="transmembrane region" description="Helical" evidence="5">
    <location>
        <begin position="51"/>
        <end position="71"/>
    </location>
</feature>
<feature type="transmembrane region" description="Helical" evidence="5">
    <location>
        <begin position="169"/>
        <end position="190"/>
    </location>
</feature>
<feature type="transmembrane region" description="Helical" evidence="5">
    <location>
        <begin position="144"/>
        <end position="163"/>
    </location>
</feature>
<keyword evidence="4 5" id="KW-0472">Membrane</keyword>
<dbReference type="InterPro" id="IPR020846">
    <property type="entry name" value="MFS_dom"/>
</dbReference>
<dbReference type="AlphaFoldDB" id="A0A179B3W5"/>
<reference evidence="7 8" key="1">
    <citation type="submission" date="2016-04" db="EMBL/GenBank/DDBJ databases">
        <title>Peptidophaga gingivicola gen. nov., sp. nov., isolated from human subgingival plaque.</title>
        <authorList>
            <person name="Beall C.J."/>
            <person name="Mokrzan E.M."/>
            <person name="Griffen A.L."/>
            <person name="Leys E.J."/>
        </authorList>
    </citation>
    <scope>NUCLEOTIDE SEQUENCE [LARGE SCALE GENOMIC DNA]</scope>
    <source>
        <strain evidence="7 8">BA112</strain>
    </source>
</reference>
<feature type="transmembrane region" description="Helical" evidence="5">
    <location>
        <begin position="80"/>
        <end position="98"/>
    </location>
</feature>
<organism evidence="7 8">
    <name type="scientific">Peptidiphaga gingivicola</name>
    <dbReference type="NCBI Taxonomy" id="2741497"/>
    <lineage>
        <taxon>Bacteria</taxon>
        <taxon>Bacillati</taxon>
        <taxon>Actinomycetota</taxon>
        <taxon>Actinomycetes</taxon>
        <taxon>Actinomycetales</taxon>
        <taxon>Actinomycetaceae</taxon>
        <taxon>Peptidiphaga</taxon>
    </lineage>
</organism>
<evidence type="ECO:0000256" key="2">
    <source>
        <dbReference type="ARBA" id="ARBA00022692"/>
    </source>
</evidence>
<keyword evidence="2 5" id="KW-0812">Transmembrane</keyword>
<dbReference type="GO" id="GO:0022857">
    <property type="term" value="F:transmembrane transporter activity"/>
    <property type="evidence" value="ECO:0007669"/>
    <property type="project" value="InterPro"/>
</dbReference>
<dbReference type="InterPro" id="IPR036259">
    <property type="entry name" value="MFS_trans_sf"/>
</dbReference>
<dbReference type="PANTHER" id="PTHR23514:SF13">
    <property type="entry name" value="INNER MEMBRANE PROTEIN YBJJ"/>
    <property type="match status" value="1"/>
</dbReference>
<gene>
    <name evidence="7" type="ORF">A4H34_04430</name>
</gene>
<protein>
    <recommendedName>
        <fullName evidence="6">Major facilitator superfamily (MFS) profile domain-containing protein</fullName>
    </recommendedName>
</protein>
<dbReference type="STRING" id="1823756.A4H34_04430"/>
<evidence type="ECO:0000313" key="7">
    <source>
        <dbReference type="EMBL" id="OAP86397.1"/>
    </source>
</evidence>